<reference evidence="1 3" key="1">
    <citation type="submission" date="2017-09" db="EMBL/GenBank/DDBJ databases">
        <title>Complete Genome Sequences of Two Strains of the Meat Spoilage Bacterium Brochothrix thermosphacta Isolated from Ground Chicken.</title>
        <authorList>
            <person name="Paoli G.C."/>
            <person name="Wijey C."/>
            <person name="Chen C.-Y."/>
            <person name="Nguyen L."/>
            <person name="Yan X."/>
            <person name="Irwin P.L."/>
        </authorList>
    </citation>
    <scope>NUCLEOTIDE SEQUENCE [LARGE SCALE GENOMIC DNA]</scope>
    <source>
        <strain evidence="1 3">BI</strain>
    </source>
</reference>
<dbReference type="PANTHER" id="PTHR10151">
    <property type="entry name" value="ECTONUCLEOTIDE PYROPHOSPHATASE/PHOSPHODIESTERASE"/>
    <property type="match status" value="1"/>
</dbReference>
<reference evidence="4" key="3">
    <citation type="submission" date="2018-04" db="EMBL/GenBank/DDBJ databases">
        <authorList>
            <person name="Illikoud N."/>
        </authorList>
    </citation>
    <scope>NUCLEOTIDE SEQUENCE [LARGE SCALE GENOMIC DNA]</scope>
</reference>
<sequence>MGKTIFVVLDGLNAKTAFAHMGFMAHMIEQQQCAVYTVEAEVPAQSRPLYEVLQTGVPTYQNGIYANHCTTPSKEVSVFQLAKEAGLTTGAAAYHWVSELYNKSPFNPETDRLQFNSAGYIQQGLFYFEDHYPDSHLLLDGDYLIQQQQTDYTLIHTMNIDDVGHRYGSDSKEYVQQTVAIDSLLAGFILKWRAQGYQIVVTADHGMNTFQTHNGISSDDRQVPLYIFSEDVTTGDYRDVLVKQRQIAPLLCQLLGLTPSEQMAPLTFI</sequence>
<evidence type="ECO:0000313" key="4">
    <source>
        <dbReference type="Proteomes" id="UP000270190"/>
    </source>
</evidence>
<dbReference type="Proteomes" id="UP000243591">
    <property type="component" value="Chromosome"/>
</dbReference>
<dbReference type="GO" id="GO:0016787">
    <property type="term" value="F:hydrolase activity"/>
    <property type="evidence" value="ECO:0007669"/>
    <property type="project" value="UniProtKB-ARBA"/>
</dbReference>
<keyword evidence="3" id="KW-1185">Reference proteome</keyword>
<dbReference type="Proteomes" id="UP000270190">
    <property type="component" value="Unassembled WGS sequence"/>
</dbReference>
<dbReference type="OrthoDB" id="8580666at2"/>
<evidence type="ECO:0000313" key="1">
    <source>
        <dbReference type="EMBL" id="ATF25756.1"/>
    </source>
</evidence>
<name>A0A1D2L5T9_BROTH</name>
<evidence type="ECO:0000313" key="2">
    <source>
        <dbReference type="EMBL" id="SPP27635.1"/>
    </source>
</evidence>
<accession>A0A1D2L5T9</accession>
<dbReference type="InterPro" id="IPR017850">
    <property type="entry name" value="Alkaline_phosphatase_core_sf"/>
</dbReference>
<proteinExistence type="predicted"/>
<dbReference type="Gene3D" id="3.40.720.10">
    <property type="entry name" value="Alkaline Phosphatase, subunit A"/>
    <property type="match status" value="1"/>
</dbReference>
<dbReference type="Pfam" id="PF01663">
    <property type="entry name" value="Phosphodiest"/>
    <property type="match status" value="1"/>
</dbReference>
<reference evidence="2" key="2">
    <citation type="submission" date="2018-04" db="EMBL/GenBank/DDBJ databases">
        <authorList>
            <person name="Go L.Y."/>
            <person name="Mitchell J.A."/>
        </authorList>
    </citation>
    <scope>NUCLEOTIDE SEQUENCE</scope>
    <source>
        <strain evidence="2">BSAS1 3</strain>
    </source>
</reference>
<dbReference type="EMBL" id="CP023483">
    <property type="protein sequence ID" value="ATF25756.1"/>
    <property type="molecule type" value="Genomic_DNA"/>
</dbReference>
<dbReference type="EMBL" id="OUNC01000009">
    <property type="protein sequence ID" value="SPP27635.1"/>
    <property type="molecule type" value="Genomic_DNA"/>
</dbReference>
<dbReference type="InterPro" id="IPR002591">
    <property type="entry name" value="Phosphodiest/P_Trfase"/>
</dbReference>
<organism evidence="1 3">
    <name type="scientific">Brochothrix thermosphacta</name>
    <name type="common">Microbacterium thermosphactum</name>
    <dbReference type="NCBI Taxonomy" id="2756"/>
    <lineage>
        <taxon>Bacteria</taxon>
        <taxon>Bacillati</taxon>
        <taxon>Bacillota</taxon>
        <taxon>Bacilli</taxon>
        <taxon>Bacillales</taxon>
        <taxon>Listeriaceae</taxon>
        <taxon>Brochothrix</taxon>
    </lineage>
</organism>
<evidence type="ECO:0000313" key="3">
    <source>
        <dbReference type="Proteomes" id="UP000243591"/>
    </source>
</evidence>
<gene>
    <name evidence="2" type="ORF">BTBSAS_170028</name>
    <name evidence="1" type="ORF">CNY62_04755</name>
</gene>
<dbReference type="SUPFAM" id="SSF53649">
    <property type="entry name" value="Alkaline phosphatase-like"/>
    <property type="match status" value="1"/>
</dbReference>
<protein>
    <submittedName>
        <fullName evidence="1 2">Nucleotide pyrophosphatase</fullName>
    </submittedName>
</protein>
<dbReference type="KEGG" id="bths:CNY62_04755"/>
<dbReference type="PANTHER" id="PTHR10151:SF120">
    <property type="entry name" value="BIS(5'-ADENOSYL)-TRIPHOSPHATASE"/>
    <property type="match status" value="1"/>
</dbReference>
<dbReference type="GO" id="GO:0016740">
    <property type="term" value="F:transferase activity"/>
    <property type="evidence" value="ECO:0007669"/>
    <property type="project" value="UniProtKB-KW"/>
</dbReference>
<dbReference type="STRING" id="2756.BFR44_07105"/>
<dbReference type="AlphaFoldDB" id="A0A1D2L5T9"/>
<keyword evidence="2" id="KW-0808">Transferase</keyword>
<dbReference type="RefSeq" id="WP_069126234.1">
    <property type="nucleotide sequence ID" value="NZ_CBCPKC010000007.1"/>
</dbReference>